<dbReference type="InterPro" id="IPR054544">
    <property type="entry name" value="Pest_crys_Cry1Aa_dom-IV"/>
</dbReference>
<dbReference type="RefSeq" id="WP_010750322.1">
    <property type="nucleotide sequence ID" value="NZ_BJWF01000030.1"/>
</dbReference>
<dbReference type="InterPro" id="IPR046746">
    <property type="entry name" value="Big_15"/>
</dbReference>
<keyword evidence="2" id="KW-0732">Signal</keyword>
<feature type="chain" id="PRO_5022052890" evidence="2">
    <location>
        <begin position="35"/>
        <end position="802"/>
    </location>
</feature>
<feature type="domain" description="Pesticidal crystal protein Cry1Aa" evidence="3">
    <location>
        <begin position="606"/>
        <end position="663"/>
    </location>
</feature>
<feature type="domain" description="Bacterial Ig" evidence="4">
    <location>
        <begin position="525"/>
        <end position="602"/>
    </location>
</feature>
<evidence type="ECO:0000256" key="1">
    <source>
        <dbReference type="SAM" id="MobiDB-lite"/>
    </source>
</evidence>
<reference evidence="5 6" key="1">
    <citation type="submission" date="2019-07" db="EMBL/GenBank/DDBJ databases">
        <title>Whole genome shotgun sequence of Enterococcus villorum NBRC 100699.</title>
        <authorList>
            <person name="Hosoyama A."/>
            <person name="Uohara A."/>
            <person name="Ohji S."/>
            <person name="Ichikawa N."/>
        </authorList>
    </citation>
    <scope>NUCLEOTIDE SEQUENCE [LARGE SCALE GENOMIC DNA]</scope>
    <source>
        <strain evidence="5 6">NBRC 100699</strain>
    </source>
</reference>
<feature type="signal peptide" evidence="2">
    <location>
        <begin position="1"/>
        <end position="34"/>
    </location>
</feature>
<name>A0A511J3X6_9ENTE</name>
<gene>
    <name evidence="5" type="ORF">EVI01_20110</name>
</gene>
<feature type="domain" description="Pesticidal crystal protein Cry1Aa" evidence="3">
    <location>
        <begin position="101"/>
        <end position="158"/>
    </location>
</feature>
<dbReference type="Pfam" id="PF18449">
    <property type="entry name" value="Endotoxin_C2"/>
    <property type="match status" value="3"/>
</dbReference>
<evidence type="ECO:0000259" key="3">
    <source>
        <dbReference type="Pfam" id="PF18449"/>
    </source>
</evidence>
<dbReference type="Pfam" id="PF20622">
    <property type="entry name" value="Big_15"/>
    <property type="match status" value="3"/>
</dbReference>
<organism evidence="5 6">
    <name type="scientific">Enterococcus villorum</name>
    <dbReference type="NCBI Taxonomy" id="112904"/>
    <lineage>
        <taxon>Bacteria</taxon>
        <taxon>Bacillati</taxon>
        <taxon>Bacillota</taxon>
        <taxon>Bacilli</taxon>
        <taxon>Lactobacillales</taxon>
        <taxon>Enterococcaceae</taxon>
        <taxon>Enterococcus</taxon>
    </lineage>
</organism>
<evidence type="ECO:0000256" key="2">
    <source>
        <dbReference type="SAM" id="SignalP"/>
    </source>
</evidence>
<feature type="domain" description="Pesticidal crystal protein Cry1Aa" evidence="3">
    <location>
        <begin position="295"/>
        <end position="353"/>
    </location>
</feature>
<evidence type="ECO:0000259" key="4">
    <source>
        <dbReference type="Pfam" id="PF20622"/>
    </source>
</evidence>
<feature type="domain" description="Bacterial Ig" evidence="4">
    <location>
        <begin position="440"/>
        <end position="518"/>
    </location>
</feature>
<dbReference type="AlphaFoldDB" id="A0A511J3X6"/>
<protein>
    <submittedName>
        <fullName evidence="5">Uncharacterized protein</fullName>
    </submittedName>
</protein>
<dbReference type="EMBL" id="BJWF01000030">
    <property type="protein sequence ID" value="GEL92674.1"/>
    <property type="molecule type" value="Genomic_DNA"/>
</dbReference>
<comment type="caution">
    <text evidence="5">The sequence shown here is derived from an EMBL/GenBank/DDBJ whole genome shotgun (WGS) entry which is preliminary data.</text>
</comment>
<proteinExistence type="predicted"/>
<sequence>MKKRNFKKNLVSFSTASALVLSSLSGVMAPLAHAEQQGVEEGITITSSEEKKKNNESDETSTSDKKVTDSKKTEESTSDTVEKTASSEDLPEQKNKATDEAIQNATATVNNLFDAIGAKVSNTKAQIDAAKQQVTSLPESEQKTALLEKVAQAQQAYDTLMKKWQVANETMDKYFVDGDIGNPKGELTTEEVVDLAQKLGELPSENITFLEGYTTKELWKKYDQLIAVSNAIPYINRLFINGKPNQNNAQHEISTAFSLVNRLVDGPVKQKLLEKVQEAQQAYNDAHAGTQDPAEKQAMEAVAQLFNGDTPKDTNTQEEIDAAKKKVEAVNDLSPQKTKLLEKIAIAQAALDDRINAFKVDSYCYGNVYMTGQYSGNIKKFKLIVDGKEYTPGFRLLPNNKFELYIGKKIASTTKTVTVKSFDEKGKEIGTREVSVQSPQLTVEEYTVGKDYIKGQVVGEAKKFQLIVDGKEFSPGFKLLANNNFEVYAKNKVTTSSKKVILKVLNAEGVEIGMQEITTKTPSLDVNYYKVNTDYITGSVTGNVKKFKLIVDGKEYFPGFKLLKNNQFEVYAKNKVSTTSKSITLVSIDEQGKEIVSKQVPIMSSTIEEALTTVNNLFDAIGAKVSNTKAQIDAAKQQVTSLPESEQKTALLEKVAQAQQAYDTLMKKWQVANETMEKYFIDGDIGNPKGELTTEEIVDLAQKLGELPYQNITFLEGYTTKELWEKYDQLIAVSNAIPYINRLFFNGKPSQNNTQHEISTAFSLVNKLVDGPVKQKLLEKVQEAQQAYNDAHIIKPATQTKK</sequence>
<dbReference type="Proteomes" id="UP000321830">
    <property type="component" value="Unassembled WGS sequence"/>
</dbReference>
<feature type="region of interest" description="Disordered" evidence="1">
    <location>
        <begin position="35"/>
        <end position="96"/>
    </location>
</feature>
<accession>A0A511J3X6</accession>
<feature type="domain" description="Bacterial Ig" evidence="4">
    <location>
        <begin position="359"/>
        <end position="437"/>
    </location>
</feature>
<evidence type="ECO:0000313" key="6">
    <source>
        <dbReference type="Proteomes" id="UP000321830"/>
    </source>
</evidence>
<feature type="compositionally biased region" description="Basic and acidic residues" evidence="1">
    <location>
        <begin position="48"/>
        <end position="96"/>
    </location>
</feature>
<evidence type="ECO:0000313" key="5">
    <source>
        <dbReference type="EMBL" id="GEL92674.1"/>
    </source>
</evidence>